<comment type="caution">
    <text evidence="2">The sequence shown here is derived from an EMBL/GenBank/DDBJ whole genome shotgun (WGS) entry which is preliminary data.</text>
</comment>
<feature type="signal peptide" evidence="1">
    <location>
        <begin position="1"/>
        <end position="19"/>
    </location>
</feature>
<dbReference type="OrthoDB" id="2129621at2759"/>
<proteinExistence type="predicted"/>
<evidence type="ECO:0000256" key="1">
    <source>
        <dbReference type="SAM" id="SignalP"/>
    </source>
</evidence>
<evidence type="ECO:0000313" key="2">
    <source>
        <dbReference type="EMBL" id="ORX78494.1"/>
    </source>
</evidence>
<dbReference type="Proteomes" id="UP000193944">
    <property type="component" value="Unassembled WGS sequence"/>
</dbReference>
<gene>
    <name evidence="2" type="ORF">BCR32DRAFT_328527</name>
</gene>
<evidence type="ECO:0000313" key="3">
    <source>
        <dbReference type="Proteomes" id="UP000193944"/>
    </source>
</evidence>
<reference evidence="2 3" key="1">
    <citation type="submission" date="2016-08" db="EMBL/GenBank/DDBJ databases">
        <title>A Parts List for Fungal Cellulosomes Revealed by Comparative Genomics.</title>
        <authorList>
            <consortium name="DOE Joint Genome Institute"/>
            <person name="Haitjema C.H."/>
            <person name="Gilmore S.P."/>
            <person name="Henske J.K."/>
            <person name="Solomon K.V."/>
            <person name="De Groot R."/>
            <person name="Kuo A."/>
            <person name="Mondo S.J."/>
            <person name="Salamov A.A."/>
            <person name="Labutti K."/>
            <person name="Zhao Z."/>
            <person name="Chiniquy J."/>
            <person name="Barry K."/>
            <person name="Brewer H.M."/>
            <person name="Purvine S.O."/>
            <person name="Wright A.T."/>
            <person name="Boxma B."/>
            <person name="Van Alen T."/>
            <person name="Hackstein J.H."/>
            <person name="Baker S.E."/>
            <person name="Grigoriev I.V."/>
            <person name="O'Malley M.A."/>
        </authorList>
    </citation>
    <scope>NUCLEOTIDE SEQUENCE [LARGE SCALE GENOMIC DNA]</scope>
    <source>
        <strain evidence="2 3">S4</strain>
    </source>
</reference>
<accession>A0A1Y1WZH2</accession>
<sequence>MKFLKSLFLLTLAVGNISAKKIKITKCIVKPKTTTTNDVVATPTNVVENIQSTEDGQYTITLGDVSMTVDAAHGGRILSFKLGEDEALNQYDPENPNSYGSTFWTSPQSEWNWPPVEEYDSKPFAAEVLGDTLALIGQKSSFGYSIRKNFTTDAKDGAIVVTYSILNESDEVRKVAPWEISRVPNDGILFFEADAVEEANNMNLIPFEFTHGGAWFTMDEDDDFRKINADGSGWVACSAKGLLFVKKFQDLTPEEPAPAEAEVQVYANMGKTFVEVEEQGAYTTLQPGESLNYTVRWYLAHTDLEPVPSKELLQEVKNLIE</sequence>
<reference evidence="2 3" key="2">
    <citation type="submission" date="2016-08" db="EMBL/GenBank/DDBJ databases">
        <title>Pervasive Adenine N6-methylation of Active Genes in Fungi.</title>
        <authorList>
            <consortium name="DOE Joint Genome Institute"/>
            <person name="Mondo S.J."/>
            <person name="Dannebaum R.O."/>
            <person name="Kuo R.C."/>
            <person name="Labutti K."/>
            <person name="Haridas S."/>
            <person name="Kuo A."/>
            <person name="Salamov A."/>
            <person name="Ahrendt S.R."/>
            <person name="Lipzen A."/>
            <person name="Sullivan W."/>
            <person name="Andreopoulos W.B."/>
            <person name="Clum A."/>
            <person name="Lindquist E."/>
            <person name="Daum C."/>
            <person name="Ramamoorthy G.K."/>
            <person name="Gryganskyi A."/>
            <person name="Culley D."/>
            <person name="Magnuson J.K."/>
            <person name="James T.Y."/>
            <person name="O'Malley M.A."/>
            <person name="Stajich J.E."/>
            <person name="Spatafora J.W."/>
            <person name="Visel A."/>
            <person name="Grigoriev I.V."/>
        </authorList>
    </citation>
    <scope>NUCLEOTIDE SEQUENCE [LARGE SCALE GENOMIC DNA]</scope>
    <source>
        <strain evidence="2 3">S4</strain>
    </source>
</reference>
<keyword evidence="3" id="KW-1185">Reference proteome</keyword>
<name>A0A1Y1WZH2_9FUNG</name>
<dbReference type="EMBL" id="MCFG01000208">
    <property type="protein sequence ID" value="ORX78494.1"/>
    <property type="molecule type" value="Genomic_DNA"/>
</dbReference>
<keyword evidence="1" id="KW-0732">Signal</keyword>
<dbReference type="AlphaFoldDB" id="A0A1Y1WZH2"/>
<protein>
    <recommendedName>
        <fullName evidence="4">DUF4380 domain-containing protein</fullName>
    </recommendedName>
</protein>
<evidence type="ECO:0008006" key="4">
    <source>
        <dbReference type="Google" id="ProtNLM"/>
    </source>
</evidence>
<organism evidence="2 3">
    <name type="scientific">Anaeromyces robustus</name>
    <dbReference type="NCBI Taxonomy" id="1754192"/>
    <lineage>
        <taxon>Eukaryota</taxon>
        <taxon>Fungi</taxon>
        <taxon>Fungi incertae sedis</taxon>
        <taxon>Chytridiomycota</taxon>
        <taxon>Chytridiomycota incertae sedis</taxon>
        <taxon>Neocallimastigomycetes</taxon>
        <taxon>Neocallimastigales</taxon>
        <taxon>Neocallimastigaceae</taxon>
        <taxon>Anaeromyces</taxon>
    </lineage>
</organism>
<feature type="chain" id="PRO_5012485871" description="DUF4380 domain-containing protein" evidence="1">
    <location>
        <begin position="20"/>
        <end position="321"/>
    </location>
</feature>